<feature type="chain" id="PRO_5045948470" evidence="1">
    <location>
        <begin position="21"/>
        <end position="241"/>
    </location>
</feature>
<feature type="signal peptide" evidence="1">
    <location>
        <begin position="1"/>
        <end position="20"/>
    </location>
</feature>
<protein>
    <submittedName>
        <fullName evidence="2">Uncharacterized protein</fullName>
    </submittedName>
</protein>
<keyword evidence="1" id="KW-0732">Signal</keyword>
<comment type="caution">
    <text evidence="2">The sequence shown here is derived from an EMBL/GenBank/DDBJ whole genome shotgun (WGS) entry which is preliminary data.</text>
</comment>
<dbReference type="Proteomes" id="UP001501844">
    <property type="component" value="Unassembled WGS sequence"/>
</dbReference>
<sequence>MKRLLLFSYILIVFPFLVSCESELVAPAGATNSQTKESYGACSTYQYISKAGDVTSYGTAYNQIVLVGFREGVSLKEKQQIVRTSSVYKDIVGEVALDSGPITLVQLKPRSTCADVELLRTQLERYPEVLFANPAFATQDPEISWIGLPNEFLVSIEPGTQPQLEVLVASTQTSIVFSLSEELHLLSADKNSNGDALAMSNLFNQQAFVVSAEPNFIFQAKTSGLDGAASQTILKEMKQIK</sequence>
<proteinExistence type="predicted"/>
<dbReference type="PROSITE" id="PS51257">
    <property type="entry name" value="PROKAR_LIPOPROTEIN"/>
    <property type="match status" value="1"/>
</dbReference>
<dbReference type="EMBL" id="BAABGX010000001">
    <property type="protein sequence ID" value="GAA4296321.1"/>
    <property type="molecule type" value="Genomic_DNA"/>
</dbReference>
<evidence type="ECO:0000313" key="3">
    <source>
        <dbReference type="Proteomes" id="UP001501844"/>
    </source>
</evidence>
<name>A0ABP8F6Y4_9BACT</name>
<dbReference type="RefSeq" id="WP_345161631.1">
    <property type="nucleotide sequence ID" value="NZ_BAABGX010000001.1"/>
</dbReference>
<organism evidence="2 3">
    <name type="scientific">Nibribacter koreensis</name>
    <dbReference type="NCBI Taxonomy" id="1084519"/>
    <lineage>
        <taxon>Bacteria</taxon>
        <taxon>Pseudomonadati</taxon>
        <taxon>Bacteroidota</taxon>
        <taxon>Cytophagia</taxon>
        <taxon>Cytophagales</taxon>
        <taxon>Hymenobacteraceae</taxon>
        <taxon>Nibribacter</taxon>
    </lineage>
</organism>
<evidence type="ECO:0000313" key="2">
    <source>
        <dbReference type="EMBL" id="GAA4296321.1"/>
    </source>
</evidence>
<evidence type="ECO:0000256" key="1">
    <source>
        <dbReference type="SAM" id="SignalP"/>
    </source>
</evidence>
<reference evidence="3" key="1">
    <citation type="journal article" date="2019" name="Int. J. Syst. Evol. Microbiol.">
        <title>The Global Catalogue of Microorganisms (GCM) 10K type strain sequencing project: providing services to taxonomists for standard genome sequencing and annotation.</title>
        <authorList>
            <consortium name="The Broad Institute Genomics Platform"/>
            <consortium name="The Broad Institute Genome Sequencing Center for Infectious Disease"/>
            <person name="Wu L."/>
            <person name="Ma J."/>
        </authorList>
    </citation>
    <scope>NUCLEOTIDE SEQUENCE [LARGE SCALE GENOMIC DNA]</scope>
    <source>
        <strain evidence="3">JCM 17917</strain>
    </source>
</reference>
<gene>
    <name evidence="2" type="ORF">GCM10023183_03050</name>
</gene>
<keyword evidence="3" id="KW-1185">Reference proteome</keyword>
<accession>A0ABP8F6Y4</accession>